<sequence>MSRTKGKLFTDHDLTHVIFGCDTSIVGEFMLKPWILLGCNISMDELKEYAADSDVQRLNKEGEALMGAHSALTEEILNAKICDLRADYNITIVN</sequence>
<proteinExistence type="predicted"/>
<evidence type="ECO:0000313" key="1">
    <source>
        <dbReference type="EMBL" id="SVD49037.1"/>
    </source>
</evidence>
<gene>
    <name evidence="1" type="ORF">METZ01_LOCUS401891</name>
</gene>
<name>A0A382VR84_9ZZZZ</name>
<reference evidence="1" key="1">
    <citation type="submission" date="2018-05" db="EMBL/GenBank/DDBJ databases">
        <authorList>
            <person name="Lanie J.A."/>
            <person name="Ng W.-L."/>
            <person name="Kazmierczak K.M."/>
            <person name="Andrzejewski T.M."/>
            <person name="Davidsen T.M."/>
            <person name="Wayne K.J."/>
            <person name="Tettelin H."/>
            <person name="Glass J.I."/>
            <person name="Rusch D."/>
            <person name="Podicherti R."/>
            <person name="Tsui H.-C.T."/>
            <person name="Winkler M.E."/>
        </authorList>
    </citation>
    <scope>NUCLEOTIDE SEQUENCE</scope>
</reference>
<accession>A0A382VR84</accession>
<organism evidence="1">
    <name type="scientific">marine metagenome</name>
    <dbReference type="NCBI Taxonomy" id="408172"/>
    <lineage>
        <taxon>unclassified sequences</taxon>
        <taxon>metagenomes</taxon>
        <taxon>ecological metagenomes</taxon>
    </lineage>
</organism>
<dbReference type="AlphaFoldDB" id="A0A382VR84"/>
<protein>
    <submittedName>
        <fullName evidence="1">Uncharacterized protein</fullName>
    </submittedName>
</protein>
<dbReference type="EMBL" id="UINC01154006">
    <property type="protein sequence ID" value="SVD49037.1"/>
    <property type="molecule type" value="Genomic_DNA"/>
</dbReference>